<protein>
    <recommendedName>
        <fullName evidence="1">Methyltransferase type 11 domain-containing protein</fullName>
    </recommendedName>
</protein>
<accession>A0A1G1VNG6</accession>
<evidence type="ECO:0000313" key="3">
    <source>
        <dbReference type="Proteomes" id="UP000179069"/>
    </source>
</evidence>
<dbReference type="AlphaFoldDB" id="A0A1G1VNG6"/>
<dbReference type="SUPFAM" id="SSF53335">
    <property type="entry name" value="S-adenosyl-L-methionine-dependent methyltransferases"/>
    <property type="match status" value="1"/>
</dbReference>
<reference evidence="2 3" key="1">
    <citation type="journal article" date="2016" name="Nat. Commun.">
        <title>Thousands of microbial genomes shed light on interconnected biogeochemical processes in an aquifer system.</title>
        <authorList>
            <person name="Anantharaman K."/>
            <person name="Brown C.T."/>
            <person name="Hug L.A."/>
            <person name="Sharon I."/>
            <person name="Castelle C.J."/>
            <person name="Probst A.J."/>
            <person name="Thomas B.C."/>
            <person name="Singh A."/>
            <person name="Wilkins M.J."/>
            <person name="Karaoz U."/>
            <person name="Brodie E.L."/>
            <person name="Williams K.H."/>
            <person name="Hubbard S.S."/>
            <person name="Banfield J.F."/>
        </authorList>
    </citation>
    <scope>NUCLEOTIDE SEQUENCE [LARGE SCALE GENOMIC DNA]</scope>
</reference>
<organism evidence="2 3">
    <name type="scientific">Candidatus Chisholmbacteria bacterium RIFCSPHIGHO2_01_FULL_49_18</name>
    <dbReference type="NCBI Taxonomy" id="1797590"/>
    <lineage>
        <taxon>Bacteria</taxon>
        <taxon>Candidatus Chisholmiibacteriota</taxon>
    </lineage>
</organism>
<dbReference type="GO" id="GO:0008757">
    <property type="term" value="F:S-adenosylmethionine-dependent methyltransferase activity"/>
    <property type="evidence" value="ECO:0007669"/>
    <property type="project" value="InterPro"/>
</dbReference>
<dbReference type="Proteomes" id="UP000179069">
    <property type="component" value="Unassembled WGS sequence"/>
</dbReference>
<dbReference type="EMBL" id="MHCI01000008">
    <property type="protein sequence ID" value="OGY16942.1"/>
    <property type="molecule type" value="Genomic_DNA"/>
</dbReference>
<feature type="domain" description="Methyltransferase type 11" evidence="1">
    <location>
        <begin position="56"/>
        <end position="93"/>
    </location>
</feature>
<evidence type="ECO:0000259" key="1">
    <source>
        <dbReference type="Pfam" id="PF08241"/>
    </source>
</evidence>
<sequence>MINRLRAHKRSKGASLRHRSILHLGCGTRKAPGSIGIDVNPRSGADVIHDLNRFPYPFPDNRFDRVIADNILEHLDDIPKVMEEIFRITKHGTLVKITTGHFTSVDSFTDPTHTHFFTSRTFDYFIPGTDLYKYRYSPATFRKLKVCVGPTNPTNPFLKFLLKLMNRHLILYEKRFAFIFPVGVITYELEVIKKQGR</sequence>
<gene>
    <name evidence="2" type="ORF">A2785_02285</name>
</gene>
<dbReference type="CDD" id="cd02440">
    <property type="entry name" value="AdoMet_MTases"/>
    <property type="match status" value="1"/>
</dbReference>
<dbReference type="InterPro" id="IPR013216">
    <property type="entry name" value="Methyltransf_11"/>
</dbReference>
<dbReference type="Gene3D" id="3.40.50.150">
    <property type="entry name" value="Vaccinia Virus protein VP39"/>
    <property type="match status" value="1"/>
</dbReference>
<name>A0A1G1VNG6_9BACT</name>
<dbReference type="InterPro" id="IPR029063">
    <property type="entry name" value="SAM-dependent_MTases_sf"/>
</dbReference>
<dbReference type="Pfam" id="PF08241">
    <property type="entry name" value="Methyltransf_11"/>
    <property type="match status" value="1"/>
</dbReference>
<comment type="caution">
    <text evidence="2">The sequence shown here is derived from an EMBL/GenBank/DDBJ whole genome shotgun (WGS) entry which is preliminary data.</text>
</comment>
<evidence type="ECO:0000313" key="2">
    <source>
        <dbReference type="EMBL" id="OGY16942.1"/>
    </source>
</evidence>
<proteinExistence type="predicted"/>